<accession>A0ABY8TQ10</accession>
<keyword evidence="3" id="KW-1185">Reference proteome</keyword>
<sequence>MLLNMLFDDEDEGSISALFQVGDIVVQLKQRPTEGRVLDKAKEELQDYALAHPEESCLPKTADGEYDSAFPNVGLVVWQAGFVLGEWLLRAQPLGPWGKPLRVLELGCGIGQLGIVLALAGADVTLTDLAHITPLTQENADINASRCVVKPTVTPYMWGTPVADIQAPRQQQQQQQQQQEGQTPGDPQQQQQQPWDVIVAADVLYEPQYYDKLLSSLLQLCPAPPAAADTAEQPASSSSSSSSSSASPPIYMCYRFRKYDERGFEARAEAAGFAVTAVPVEELHADYQCGGYRVIRLEQRRRQQQQQQQQQQQGQAEAAS</sequence>
<dbReference type="EMBL" id="CP126209">
    <property type="protein sequence ID" value="WIA10457.1"/>
    <property type="molecule type" value="Genomic_DNA"/>
</dbReference>
<feature type="region of interest" description="Disordered" evidence="1">
    <location>
        <begin position="300"/>
        <end position="320"/>
    </location>
</feature>
<protein>
    <recommendedName>
        <fullName evidence="4">Methyltransferase small domain-containing protein</fullName>
    </recommendedName>
</protein>
<dbReference type="PANTHER" id="PTHR14614:SF132">
    <property type="entry name" value="PROTEIN-LYSINE METHYLTRANSFERASE C42C1.13"/>
    <property type="match status" value="1"/>
</dbReference>
<evidence type="ECO:0000256" key="1">
    <source>
        <dbReference type="SAM" id="MobiDB-lite"/>
    </source>
</evidence>
<dbReference type="PANTHER" id="PTHR14614">
    <property type="entry name" value="HEPATOCELLULAR CARCINOMA-ASSOCIATED ANTIGEN"/>
    <property type="match status" value="1"/>
</dbReference>
<dbReference type="SUPFAM" id="SSF53335">
    <property type="entry name" value="S-adenosyl-L-methionine-dependent methyltransferases"/>
    <property type="match status" value="1"/>
</dbReference>
<dbReference type="Pfam" id="PF10294">
    <property type="entry name" value="Methyltransf_16"/>
    <property type="match status" value="1"/>
</dbReference>
<feature type="region of interest" description="Disordered" evidence="1">
    <location>
        <begin position="227"/>
        <end position="247"/>
    </location>
</feature>
<name>A0ABY8TQ10_TETOB</name>
<evidence type="ECO:0000313" key="3">
    <source>
        <dbReference type="Proteomes" id="UP001244341"/>
    </source>
</evidence>
<evidence type="ECO:0000313" key="2">
    <source>
        <dbReference type="EMBL" id="WIA10457.1"/>
    </source>
</evidence>
<evidence type="ECO:0008006" key="4">
    <source>
        <dbReference type="Google" id="ProtNLM"/>
    </source>
</evidence>
<feature type="region of interest" description="Disordered" evidence="1">
    <location>
        <begin position="166"/>
        <end position="193"/>
    </location>
</feature>
<feature type="compositionally biased region" description="Low complexity" evidence="1">
    <location>
        <begin position="304"/>
        <end position="320"/>
    </location>
</feature>
<dbReference type="Proteomes" id="UP001244341">
    <property type="component" value="Chromosome 2b"/>
</dbReference>
<feature type="compositionally biased region" description="Low complexity" evidence="1">
    <location>
        <begin position="235"/>
        <end position="247"/>
    </location>
</feature>
<proteinExistence type="predicted"/>
<gene>
    <name evidence="2" type="ORF">OEZ85_010648</name>
</gene>
<dbReference type="InterPro" id="IPR019410">
    <property type="entry name" value="Methyltransf_16"/>
</dbReference>
<dbReference type="Gene3D" id="3.40.50.150">
    <property type="entry name" value="Vaccinia Virus protein VP39"/>
    <property type="match status" value="1"/>
</dbReference>
<reference evidence="2 3" key="1">
    <citation type="submission" date="2023-05" db="EMBL/GenBank/DDBJ databases">
        <title>A 100% complete, gapless, phased diploid assembly of the Scenedesmus obliquus UTEX 3031 genome.</title>
        <authorList>
            <person name="Biondi T.C."/>
            <person name="Hanschen E.R."/>
            <person name="Kwon T."/>
            <person name="Eng W."/>
            <person name="Kruse C.P.S."/>
            <person name="Koehler S.I."/>
            <person name="Kunde Y."/>
            <person name="Gleasner C.D."/>
            <person name="You Mak K.T."/>
            <person name="Polle J."/>
            <person name="Hovde B.T."/>
            <person name="Starkenburg S.R."/>
        </authorList>
    </citation>
    <scope>NUCLEOTIDE SEQUENCE [LARGE SCALE GENOMIC DNA]</scope>
    <source>
        <strain evidence="2 3">DOE0152z</strain>
    </source>
</reference>
<dbReference type="InterPro" id="IPR029063">
    <property type="entry name" value="SAM-dependent_MTases_sf"/>
</dbReference>
<organism evidence="2 3">
    <name type="scientific">Tetradesmus obliquus</name>
    <name type="common">Green alga</name>
    <name type="synonym">Acutodesmus obliquus</name>
    <dbReference type="NCBI Taxonomy" id="3088"/>
    <lineage>
        <taxon>Eukaryota</taxon>
        <taxon>Viridiplantae</taxon>
        <taxon>Chlorophyta</taxon>
        <taxon>core chlorophytes</taxon>
        <taxon>Chlorophyceae</taxon>
        <taxon>CS clade</taxon>
        <taxon>Sphaeropleales</taxon>
        <taxon>Scenedesmaceae</taxon>
        <taxon>Tetradesmus</taxon>
    </lineage>
</organism>